<dbReference type="Proteomes" id="UP001196413">
    <property type="component" value="Unassembled WGS sequence"/>
</dbReference>
<evidence type="ECO:0000313" key="2">
    <source>
        <dbReference type="Proteomes" id="UP001196413"/>
    </source>
</evidence>
<comment type="caution">
    <text evidence="1">The sequence shown here is derived from an EMBL/GenBank/DDBJ whole genome shotgun (WGS) entry which is preliminary data.</text>
</comment>
<organism evidence="1 2">
    <name type="scientific">Parelaphostrongylus tenuis</name>
    <name type="common">Meningeal worm</name>
    <dbReference type="NCBI Taxonomy" id="148309"/>
    <lineage>
        <taxon>Eukaryota</taxon>
        <taxon>Metazoa</taxon>
        <taxon>Ecdysozoa</taxon>
        <taxon>Nematoda</taxon>
        <taxon>Chromadorea</taxon>
        <taxon>Rhabditida</taxon>
        <taxon>Rhabditina</taxon>
        <taxon>Rhabditomorpha</taxon>
        <taxon>Strongyloidea</taxon>
        <taxon>Metastrongylidae</taxon>
        <taxon>Parelaphostrongylus</taxon>
    </lineage>
</organism>
<proteinExistence type="predicted"/>
<reference evidence="1" key="1">
    <citation type="submission" date="2021-06" db="EMBL/GenBank/DDBJ databases">
        <title>Parelaphostrongylus tenuis whole genome reference sequence.</title>
        <authorList>
            <person name="Garwood T.J."/>
            <person name="Larsen P.A."/>
            <person name="Fountain-Jones N.M."/>
            <person name="Garbe J.R."/>
            <person name="Macchietto M.G."/>
            <person name="Kania S.A."/>
            <person name="Gerhold R.W."/>
            <person name="Richards J.E."/>
            <person name="Wolf T.M."/>
        </authorList>
    </citation>
    <scope>NUCLEOTIDE SEQUENCE</scope>
    <source>
        <strain evidence="1">MNPRO001-30</strain>
        <tissue evidence="1">Meninges</tissue>
    </source>
</reference>
<dbReference type="EMBL" id="JAHQIW010005186">
    <property type="protein sequence ID" value="KAJ1365134.1"/>
    <property type="molecule type" value="Genomic_DNA"/>
</dbReference>
<gene>
    <name evidence="1" type="ORF">KIN20_025361</name>
</gene>
<dbReference type="AlphaFoldDB" id="A0AAD5NBT6"/>
<evidence type="ECO:0000313" key="1">
    <source>
        <dbReference type="EMBL" id="KAJ1365134.1"/>
    </source>
</evidence>
<accession>A0AAD5NBT6</accession>
<sequence>MGGIQVSPPTNKLLSLLRERLARHSSIKHKTTLLGSQTTQTHDRKNSEIEDHYRIETYNLSVTLMDDQPITCLRHELMGASGSNRCATTKLRALS</sequence>
<name>A0AAD5NBT6_PARTN</name>
<protein>
    <submittedName>
        <fullName evidence="1">Uncharacterized protein</fullName>
    </submittedName>
</protein>
<keyword evidence="2" id="KW-1185">Reference proteome</keyword>